<evidence type="ECO:0000256" key="2">
    <source>
        <dbReference type="ARBA" id="ARBA00022771"/>
    </source>
</evidence>
<dbReference type="Proteomes" id="UP000777482">
    <property type="component" value="Unassembled WGS sequence"/>
</dbReference>
<dbReference type="GO" id="GO:0008270">
    <property type="term" value="F:zinc ion binding"/>
    <property type="evidence" value="ECO:0007669"/>
    <property type="project" value="UniProtKB-KW"/>
</dbReference>
<keyword evidence="1" id="KW-0479">Metal-binding</keyword>
<proteinExistence type="predicted"/>
<keyword evidence="3" id="KW-0862">Zinc</keyword>
<organism evidence="5 6">
    <name type="scientific">Rhodotorula mucilaginosa</name>
    <name type="common">Yeast</name>
    <name type="synonym">Rhodotorula rubra</name>
    <dbReference type="NCBI Taxonomy" id="5537"/>
    <lineage>
        <taxon>Eukaryota</taxon>
        <taxon>Fungi</taxon>
        <taxon>Dikarya</taxon>
        <taxon>Basidiomycota</taxon>
        <taxon>Pucciniomycotina</taxon>
        <taxon>Microbotryomycetes</taxon>
        <taxon>Sporidiobolales</taxon>
        <taxon>Sporidiobolaceae</taxon>
        <taxon>Rhodotorula</taxon>
    </lineage>
</organism>
<dbReference type="InterPro" id="IPR002893">
    <property type="entry name" value="Znf_MYND"/>
</dbReference>
<dbReference type="OrthoDB" id="407198at2759"/>
<gene>
    <name evidence="5" type="ORF">C6P46_004511</name>
</gene>
<evidence type="ECO:0000256" key="1">
    <source>
        <dbReference type="ARBA" id="ARBA00022723"/>
    </source>
</evidence>
<protein>
    <recommendedName>
        <fullName evidence="4">MYND-type domain-containing protein</fullName>
    </recommendedName>
</protein>
<evidence type="ECO:0000259" key="4">
    <source>
        <dbReference type="Pfam" id="PF01753"/>
    </source>
</evidence>
<keyword evidence="6" id="KW-1185">Reference proteome</keyword>
<keyword evidence="2" id="KW-0863">Zinc-finger</keyword>
<feature type="domain" description="MYND-type" evidence="4">
    <location>
        <begin position="29"/>
        <end position="70"/>
    </location>
</feature>
<dbReference type="AlphaFoldDB" id="A0A9P7B5G6"/>
<dbReference type="Pfam" id="PF01753">
    <property type="entry name" value="zf-MYND"/>
    <property type="match status" value="1"/>
</dbReference>
<dbReference type="Gene3D" id="6.10.140.2220">
    <property type="match status" value="1"/>
</dbReference>
<accession>A0A9P7B5G6</accession>
<comment type="caution">
    <text evidence="5">The sequence shown here is derived from an EMBL/GenBank/DDBJ whole genome shotgun (WGS) entry which is preliminary data.</text>
</comment>
<sequence>MSVGEYGKARLDPKEEKRDREGQKSTGVCLVCGKTSILRCSACAQKSKIDLYFCSAEHQKLIWPFHRLVCGDRSHPFKLPPFSKEEAKVTFARTVDLPESAQDAGHQIYLQRLMKIDQYSRDELKDRIDSLIGVETPMLDHRYPTRSLKGAVLALRGIRLLNSSWHSDVPAKSASLGFLETFYAFYNQLTAAGHDVADDSRWYSEYCHRVSVQLALMHLVTSATKEHGGGDRDHQKVDDKLVEAREANMVAMRHFLEKMVNDPRFGAFAQSGIRAADKTLEMLRQLYGRKVA</sequence>
<evidence type="ECO:0000256" key="3">
    <source>
        <dbReference type="ARBA" id="ARBA00022833"/>
    </source>
</evidence>
<dbReference type="EMBL" id="PUHQ01000042">
    <property type="protein sequence ID" value="KAG0660648.1"/>
    <property type="molecule type" value="Genomic_DNA"/>
</dbReference>
<reference evidence="5 6" key="1">
    <citation type="submission" date="2020-11" db="EMBL/GenBank/DDBJ databases">
        <title>Kefir isolates.</title>
        <authorList>
            <person name="Marcisauskas S."/>
            <person name="Kim Y."/>
            <person name="Blasche S."/>
        </authorList>
    </citation>
    <scope>NUCLEOTIDE SEQUENCE [LARGE SCALE GENOMIC DNA]</scope>
    <source>
        <strain evidence="5 6">KR</strain>
    </source>
</reference>
<dbReference type="SUPFAM" id="SSF144232">
    <property type="entry name" value="HIT/MYND zinc finger-like"/>
    <property type="match status" value="1"/>
</dbReference>
<name>A0A9P7B5G6_RHOMI</name>
<evidence type="ECO:0000313" key="6">
    <source>
        <dbReference type="Proteomes" id="UP000777482"/>
    </source>
</evidence>
<evidence type="ECO:0000313" key="5">
    <source>
        <dbReference type="EMBL" id="KAG0660648.1"/>
    </source>
</evidence>